<sequence>MSLHAWEWKNEDRVSMGTMPSISGFSQSMSECDVEYLNARAQAPESDSEHQCSSIESSDGPASIFNSDMPQVVPCKFIISLAFPMNIGHKGKCTSLIEKYRKNPKMDKPVAKVRHFYHIEYFLLPDDAEPKKVDMVLFPAVVKVFLDSGVKTVRPWHEGDKVWVSWTQIFNINMTKELLKKINFHKITLRLWDTKDKVSRNVRYYRLKTSGYSEDAGSSEEVRHLVLNQKRLSEQGIHVKEDWDQKYAPGKPEKAGKHLKSLHAEPETLSKNTEEYEKLLRMEDLATVGWSMLRLPTISLGGATVMEMKKLIERPSFRSLTSILEKQKFQIKQKESEKKKKSQKRRKKSRAEEDTDPKLAGHWKQGSFSIQLAVMPLLAGWQTVVSRGSGRSANILDCFLTLKTEVPIMTEEQKQDLNPLTIRIKCVSCLPSQPVPVHELERLCTPVYCSYQFHKTPVHQTEGKPHGSHVSFQDIHVILLGAIHPSDLREYLEGPPMVVEVHDRDRKSEEYSQKPILFGEDPLDSYLNFQALISPKKTENNPFESQNKMWDPYGVAQVSFADLLLGHKNLNLVVPIHSCEPKCIQQGQNSRSRKVVGFQVSTDGLHHGPMPMGNYLEANSLLKLRVDIAVPLQTRAETPDPGLTRTQFGRIIFVFDSRKICLLYSLLQDITTINAKALGLDSYPNKNIQQILSAFKMRVKIQERQDLDVLTGFHLLDGKIHLLILEGLADQGLKRLWESHQSR</sequence>
<evidence type="ECO:0000313" key="3">
    <source>
        <dbReference type="Proteomes" id="UP000694851"/>
    </source>
</evidence>
<dbReference type="AlphaFoldDB" id="A0A8B7QNN0"/>
<name>A0A8B7QNN0_HIPAR</name>
<feature type="compositionally biased region" description="Basic and acidic residues" evidence="1">
    <location>
        <begin position="350"/>
        <end position="359"/>
    </location>
</feature>
<evidence type="ECO:0000313" key="4">
    <source>
        <dbReference type="RefSeq" id="XP_019490226.1"/>
    </source>
</evidence>
<evidence type="ECO:0000256" key="1">
    <source>
        <dbReference type="SAM" id="MobiDB-lite"/>
    </source>
</evidence>
<feature type="non-terminal residue" evidence="4">
    <location>
        <position position="743"/>
    </location>
</feature>
<reference evidence="4" key="1">
    <citation type="submission" date="2025-08" db="UniProtKB">
        <authorList>
            <consortium name="RefSeq"/>
        </authorList>
    </citation>
    <scope>IDENTIFICATION</scope>
    <source>
        <tissue evidence="4">Muscle</tissue>
    </source>
</reference>
<feature type="region of interest" description="Disordered" evidence="1">
    <location>
        <begin position="247"/>
        <end position="268"/>
    </location>
</feature>
<feature type="domain" description="DUF4550" evidence="2">
    <location>
        <begin position="116"/>
        <end position="208"/>
    </location>
</feature>
<keyword evidence="3" id="KW-1185">Reference proteome</keyword>
<dbReference type="InterPro" id="IPR027876">
    <property type="entry name" value="DUF4550"/>
</dbReference>
<proteinExistence type="predicted"/>
<feature type="compositionally biased region" description="Basic residues" evidence="1">
    <location>
        <begin position="339"/>
        <end position="349"/>
    </location>
</feature>
<dbReference type="Proteomes" id="UP000694851">
    <property type="component" value="Unplaced"/>
</dbReference>
<gene>
    <name evidence="4" type="primary">LOC109378222</name>
</gene>
<organism evidence="3 4">
    <name type="scientific">Hipposideros armiger</name>
    <name type="common">Great Himalayan leaf-nosed bat</name>
    <dbReference type="NCBI Taxonomy" id="186990"/>
    <lineage>
        <taxon>Eukaryota</taxon>
        <taxon>Metazoa</taxon>
        <taxon>Chordata</taxon>
        <taxon>Craniata</taxon>
        <taxon>Vertebrata</taxon>
        <taxon>Euteleostomi</taxon>
        <taxon>Mammalia</taxon>
        <taxon>Eutheria</taxon>
        <taxon>Laurasiatheria</taxon>
        <taxon>Chiroptera</taxon>
        <taxon>Yinpterochiroptera</taxon>
        <taxon>Rhinolophoidea</taxon>
        <taxon>Hipposideridae</taxon>
        <taxon>Hipposideros</taxon>
    </lineage>
</organism>
<dbReference type="SUPFAM" id="SSF49562">
    <property type="entry name" value="C2 domain (Calcium/lipid-binding domain, CaLB)"/>
    <property type="match status" value="1"/>
</dbReference>
<dbReference type="InterPro" id="IPR035892">
    <property type="entry name" value="C2_domain_sf"/>
</dbReference>
<protein>
    <submittedName>
        <fullName evidence="4">Uncharacterized protein KIAA1257-like</fullName>
    </submittedName>
</protein>
<dbReference type="OrthoDB" id="188352at2759"/>
<dbReference type="Pfam" id="PF15084">
    <property type="entry name" value="DUF4550"/>
    <property type="match status" value="1"/>
</dbReference>
<dbReference type="KEGG" id="hai:109378222"/>
<accession>A0A8B7QNN0</accession>
<dbReference type="GeneID" id="109378222"/>
<dbReference type="PANTHER" id="PTHR33667:SF7">
    <property type="entry name" value="RIKEN CDNA 1810020O05 GENE"/>
    <property type="match status" value="1"/>
</dbReference>
<dbReference type="PANTHER" id="PTHR33667">
    <property type="entry name" value="SI:DKEY-57N24.6"/>
    <property type="match status" value="1"/>
</dbReference>
<feature type="region of interest" description="Disordered" evidence="1">
    <location>
        <begin position="331"/>
        <end position="360"/>
    </location>
</feature>
<evidence type="ECO:0000259" key="2">
    <source>
        <dbReference type="Pfam" id="PF15084"/>
    </source>
</evidence>
<dbReference type="RefSeq" id="XP_019490226.1">
    <property type="nucleotide sequence ID" value="XM_019634681.1"/>
</dbReference>